<reference evidence="5" key="1">
    <citation type="submission" date="2022-10" db="EMBL/GenBank/DDBJ databases">
        <title>Sifting through the core-genome to identify putative cross-protective antigens against Riemerella anatipestifer.</title>
        <authorList>
            <person name="Zheng X."/>
            <person name="Zhang W."/>
        </authorList>
    </citation>
    <scope>NUCLEOTIDE SEQUENCE</scope>
    <source>
        <strain evidence="5">ZWRA178</strain>
    </source>
</reference>
<evidence type="ECO:0000256" key="1">
    <source>
        <dbReference type="ARBA" id="ARBA00007274"/>
    </source>
</evidence>
<evidence type="ECO:0000313" key="5">
    <source>
        <dbReference type="EMBL" id="MCW0522772.1"/>
    </source>
</evidence>
<evidence type="ECO:0000313" key="6">
    <source>
        <dbReference type="Proteomes" id="UP001207440"/>
    </source>
</evidence>
<dbReference type="PANTHER" id="PTHR43300">
    <property type="entry name" value="ACETYLTRANSFERASE"/>
    <property type="match status" value="1"/>
</dbReference>
<dbReference type="CDD" id="cd03360">
    <property type="entry name" value="LbH_AT_putative"/>
    <property type="match status" value="1"/>
</dbReference>
<gene>
    <name evidence="5" type="ORF">OKE68_00370</name>
</gene>
<organism evidence="5 6">
    <name type="scientific">Riemerella anatipestifer</name>
    <name type="common">Moraxella anatipestifer</name>
    <dbReference type="NCBI Taxonomy" id="34085"/>
    <lineage>
        <taxon>Bacteria</taxon>
        <taxon>Pseudomonadati</taxon>
        <taxon>Bacteroidota</taxon>
        <taxon>Flavobacteriia</taxon>
        <taxon>Flavobacteriales</taxon>
        <taxon>Weeksellaceae</taxon>
        <taxon>Riemerella</taxon>
    </lineage>
</organism>
<dbReference type="Gene3D" id="3.40.50.20">
    <property type="match status" value="1"/>
</dbReference>
<dbReference type="PANTHER" id="PTHR43300:SF7">
    <property type="entry name" value="UDP-N-ACETYLBACILLOSAMINE N-ACETYLTRANSFERASE"/>
    <property type="match status" value="1"/>
</dbReference>
<dbReference type="RefSeq" id="WP_013446893.1">
    <property type="nucleotide sequence ID" value="NZ_CP029760.1"/>
</dbReference>
<feature type="binding site" evidence="3">
    <location>
        <position position="72"/>
    </location>
    <ligand>
        <name>substrate</name>
    </ligand>
</feature>
<dbReference type="Gene3D" id="2.160.10.10">
    <property type="entry name" value="Hexapeptide repeat proteins"/>
    <property type="match status" value="1"/>
</dbReference>
<dbReference type="Proteomes" id="UP001207440">
    <property type="component" value="Unassembled WGS sequence"/>
</dbReference>
<proteinExistence type="inferred from homology"/>
<evidence type="ECO:0000259" key="4">
    <source>
        <dbReference type="Pfam" id="PF17836"/>
    </source>
</evidence>
<dbReference type="InterPro" id="IPR050179">
    <property type="entry name" value="Trans_hexapeptide_repeat"/>
</dbReference>
<feature type="domain" description="PglD N-terminal" evidence="4">
    <location>
        <begin position="3"/>
        <end position="74"/>
    </location>
</feature>
<dbReference type="GeneID" id="93717842"/>
<evidence type="ECO:0000256" key="2">
    <source>
        <dbReference type="PIRSR" id="PIRSR620019-1"/>
    </source>
</evidence>
<feature type="active site" description="Proton acceptor" evidence="2">
    <location>
        <position position="141"/>
    </location>
</feature>
<feature type="site" description="Increases basicity of active site His" evidence="2">
    <location>
        <position position="142"/>
    </location>
</feature>
<dbReference type="Pfam" id="PF17836">
    <property type="entry name" value="PglD_N"/>
    <property type="match status" value="1"/>
</dbReference>
<dbReference type="InterPro" id="IPR020019">
    <property type="entry name" value="AcTrfase_PglD-like"/>
</dbReference>
<protein>
    <submittedName>
        <fullName evidence="5">Acetyltransferase</fullName>
    </submittedName>
</protein>
<dbReference type="NCBIfam" id="TIGR03570">
    <property type="entry name" value="NeuD_NnaD"/>
    <property type="match status" value="1"/>
</dbReference>
<dbReference type="InterPro" id="IPR041561">
    <property type="entry name" value="PglD_N"/>
</dbReference>
<dbReference type="InterPro" id="IPR011004">
    <property type="entry name" value="Trimer_LpxA-like_sf"/>
</dbReference>
<comment type="caution">
    <text evidence="5">The sequence shown here is derived from an EMBL/GenBank/DDBJ whole genome shotgun (WGS) entry which is preliminary data.</text>
</comment>
<name>A0AAP3AJF2_RIEAN</name>
<sequence length="213" mass="23074">MKKIAIIGAGGFGQEVFCIWKDLLITQQQTFEFIGFFDDDTLVKSNAYGKVLGKVEGLNNIDYSIEVAIAVGKPIHLSTISTLLNNNNISFPNIIHPTAVFYDKENLVLGKGNIFAPNTMLSCNVTIGNFNIFNTRVTIGHDSKVGDFNVLSPNAQISGGVEIGNLNYLGFNCGVIQQKKIGNNNILGAGSILLRSIKSDSTYIGNPAIRVNF</sequence>
<dbReference type="SUPFAM" id="SSF51161">
    <property type="entry name" value="Trimeric LpxA-like enzymes"/>
    <property type="match status" value="1"/>
</dbReference>
<comment type="similarity">
    <text evidence="1">Belongs to the transferase hexapeptide repeat family.</text>
</comment>
<dbReference type="AlphaFoldDB" id="A0AAP3AJF2"/>
<evidence type="ECO:0000256" key="3">
    <source>
        <dbReference type="PIRSR" id="PIRSR620019-2"/>
    </source>
</evidence>
<accession>A0AAP3AJF2</accession>
<dbReference type="EMBL" id="JAOZYT010000001">
    <property type="protein sequence ID" value="MCW0522772.1"/>
    <property type="molecule type" value="Genomic_DNA"/>
</dbReference>